<keyword evidence="2" id="KW-1185">Reference proteome</keyword>
<organism evidence="2 3">
    <name type="scientific">Camelina sativa</name>
    <name type="common">False flax</name>
    <name type="synonym">Myagrum sativum</name>
    <dbReference type="NCBI Taxonomy" id="90675"/>
    <lineage>
        <taxon>Eukaryota</taxon>
        <taxon>Viridiplantae</taxon>
        <taxon>Streptophyta</taxon>
        <taxon>Embryophyta</taxon>
        <taxon>Tracheophyta</taxon>
        <taxon>Spermatophyta</taxon>
        <taxon>Magnoliopsida</taxon>
        <taxon>eudicotyledons</taxon>
        <taxon>Gunneridae</taxon>
        <taxon>Pentapetalae</taxon>
        <taxon>rosids</taxon>
        <taxon>malvids</taxon>
        <taxon>Brassicales</taxon>
        <taxon>Brassicaceae</taxon>
        <taxon>Camelineae</taxon>
        <taxon>Camelina</taxon>
    </lineage>
</organism>
<reference evidence="3" key="2">
    <citation type="submission" date="2025-08" db="UniProtKB">
        <authorList>
            <consortium name="RefSeq"/>
        </authorList>
    </citation>
    <scope>IDENTIFICATION</scope>
    <source>
        <tissue evidence="3">Leaf</tissue>
    </source>
</reference>
<protein>
    <submittedName>
        <fullName evidence="3">Defensin-like protein 307</fullName>
    </submittedName>
</protein>
<evidence type="ECO:0000313" key="2">
    <source>
        <dbReference type="Proteomes" id="UP000694864"/>
    </source>
</evidence>
<reference evidence="2" key="1">
    <citation type="journal article" date="2014" name="Nat. Commun.">
        <title>The emerging biofuel crop Camelina sativa retains a highly undifferentiated hexaploid genome structure.</title>
        <authorList>
            <person name="Kagale S."/>
            <person name="Koh C."/>
            <person name="Nixon J."/>
            <person name="Bollina V."/>
            <person name="Clarke W.E."/>
            <person name="Tuteja R."/>
            <person name="Spillane C."/>
            <person name="Robinson S.J."/>
            <person name="Links M.G."/>
            <person name="Clarke C."/>
            <person name="Higgins E.E."/>
            <person name="Huebert T."/>
            <person name="Sharpe A.G."/>
            <person name="Parkin I.A."/>
        </authorList>
    </citation>
    <scope>NUCLEOTIDE SEQUENCE [LARGE SCALE GENOMIC DNA]</scope>
    <source>
        <strain evidence="2">cv. DH55</strain>
    </source>
</reference>
<evidence type="ECO:0000256" key="1">
    <source>
        <dbReference type="SAM" id="SignalP"/>
    </source>
</evidence>
<feature type="signal peptide" evidence="1">
    <location>
        <begin position="1"/>
        <end position="22"/>
    </location>
</feature>
<dbReference type="GeneID" id="104718560"/>
<dbReference type="RefSeq" id="XP_010434627.1">
    <property type="nucleotide sequence ID" value="XM_010436325.2"/>
</dbReference>
<keyword evidence="1" id="KW-0732">Signal</keyword>
<dbReference type="Proteomes" id="UP000694864">
    <property type="component" value="Chromosome 10"/>
</dbReference>
<accession>A0ABM0U1X0</accession>
<feature type="chain" id="PRO_5046724922" evidence="1">
    <location>
        <begin position="23"/>
        <end position="103"/>
    </location>
</feature>
<sequence length="103" mass="11276">MEKSALIFIGIILFSTCTPILARTGYLPCKNNADCIRLKCPTPFGKPTCVNAGCECPLERFVALPDDTNTNCGVATCIDYCKAKGEQAYACIMNRCYCHKPPM</sequence>
<gene>
    <name evidence="3" type="primary">LOC104718560</name>
</gene>
<evidence type="ECO:0000313" key="3">
    <source>
        <dbReference type="RefSeq" id="XP_010434627.1"/>
    </source>
</evidence>
<name>A0ABM0U1X0_CAMSA</name>
<proteinExistence type="predicted"/>